<evidence type="ECO:0000313" key="3">
    <source>
        <dbReference type="EMBL" id="CAD7275106.1"/>
    </source>
</evidence>
<evidence type="ECO:0000256" key="2">
    <source>
        <dbReference type="SAM" id="MobiDB-lite"/>
    </source>
</evidence>
<protein>
    <submittedName>
        <fullName evidence="3">Uncharacterized protein</fullName>
    </submittedName>
</protein>
<reference evidence="3" key="1">
    <citation type="submission" date="2020-11" db="EMBL/GenBank/DDBJ databases">
        <authorList>
            <person name="Tran Van P."/>
        </authorList>
    </citation>
    <scope>NUCLEOTIDE SEQUENCE</scope>
</reference>
<sequence>MIVILADDVEFMRNQLKILNVERTRDKEAILDLEDEVLKLRKENEHRKGMQEALQRKLEENREAIDCYFVLKEENQQIVKLLKTSRFELNSIADSKAKTESAHKSLWSTYEEVKNELDDALKVCESLEDREKSLEKALEILNQDFEILKREKKVIEKELAVRNAELQKIKSELEYERSKRVVKEEECLHLASEIRKGSMDDNISVYSRHTLSSQIWVTPKRAKLKPALSLPDLPDACEDLSISLSNSSEECGRKSLPVGCSAMNLESEIFQYVRNTVQRNECVNGLPKMPAQSFVSLPSDCVLLGGSVLESSATDVEDFEKAETMSRYTTLVFHWLKFLTDTILKQAAVVARDGIDESELRCAHLKTVEEPDEVRRRSEPISLSLLIISHSLEKELTKLHAELHFGLTLPNSREKRLSSASAGLWDSEIDSVPVNVSDSSEDLVTSFSHLSLSEWHHRVRRSLLVLSLAEQRIEEIMTMRGDEESSCANRKRARSSKTEAWEKLRDVKIR</sequence>
<dbReference type="AlphaFoldDB" id="A0A7R9BIY0"/>
<name>A0A7R9BIY0_9CRUS</name>
<feature type="coiled-coil region" evidence="1">
    <location>
        <begin position="23"/>
        <end position="60"/>
    </location>
</feature>
<feature type="region of interest" description="Disordered" evidence="2">
    <location>
        <begin position="487"/>
        <end position="510"/>
    </location>
</feature>
<organism evidence="3">
    <name type="scientific">Notodromas monacha</name>
    <dbReference type="NCBI Taxonomy" id="399045"/>
    <lineage>
        <taxon>Eukaryota</taxon>
        <taxon>Metazoa</taxon>
        <taxon>Ecdysozoa</taxon>
        <taxon>Arthropoda</taxon>
        <taxon>Crustacea</taxon>
        <taxon>Oligostraca</taxon>
        <taxon>Ostracoda</taxon>
        <taxon>Podocopa</taxon>
        <taxon>Podocopida</taxon>
        <taxon>Cypridocopina</taxon>
        <taxon>Cypridoidea</taxon>
        <taxon>Cyprididae</taxon>
        <taxon>Notodromas</taxon>
    </lineage>
</organism>
<dbReference type="Proteomes" id="UP000678499">
    <property type="component" value="Unassembled WGS sequence"/>
</dbReference>
<feature type="coiled-coil region" evidence="1">
    <location>
        <begin position="110"/>
        <end position="158"/>
    </location>
</feature>
<dbReference type="EMBL" id="OA882395">
    <property type="protein sequence ID" value="CAD7275106.1"/>
    <property type="molecule type" value="Genomic_DNA"/>
</dbReference>
<proteinExistence type="predicted"/>
<feature type="compositionally biased region" description="Basic and acidic residues" evidence="2">
    <location>
        <begin position="496"/>
        <end position="510"/>
    </location>
</feature>
<keyword evidence="4" id="KW-1185">Reference proteome</keyword>
<accession>A0A7R9BIY0</accession>
<dbReference type="EMBL" id="CAJPEX010000358">
    <property type="protein sequence ID" value="CAG0915258.1"/>
    <property type="molecule type" value="Genomic_DNA"/>
</dbReference>
<keyword evidence="1" id="KW-0175">Coiled coil</keyword>
<evidence type="ECO:0000256" key="1">
    <source>
        <dbReference type="SAM" id="Coils"/>
    </source>
</evidence>
<evidence type="ECO:0000313" key="4">
    <source>
        <dbReference type="Proteomes" id="UP000678499"/>
    </source>
</evidence>
<gene>
    <name evidence="3" type="ORF">NMOB1V02_LOCUS2909</name>
</gene>